<name>A0AA88W681_9ASTE</name>
<dbReference type="SUPFAM" id="SSF50630">
    <property type="entry name" value="Acid proteases"/>
    <property type="match status" value="1"/>
</dbReference>
<sequence>MQVANPKESLTGEKPKDMPPKKKGNVLGKGLMYVNIKVNGKAIRAMVDTSATHNYISSIEVERLGLTLKKGADGTGSTNSVADALSRRAKLNQVALMAMNAIVRADSQVAINIGKKIRKALTRDPGGKLLNFQTHLLLACATWKHPSLQPSTSQPSHSLPAKNVLGDVKDQPEDKADPKPWYTTDEKSNKMSASARPVLLELLSQLATLFLFHSRVGKSIATITNRRCPDATRKRPSRSIPHLQKELEGQPKSKERPMIYFNAYEIFNWFSPLHLCIFPEVFDNESFLVL</sequence>
<dbReference type="InterPro" id="IPR021109">
    <property type="entry name" value="Peptidase_aspartic_dom_sf"/>
</dbReference>
<keyword evidence="3" id="KW-1185">Reference proteome</keyword>
<evidence type="ECO:0000313" key="3">
    <source>
        <dbReference type="Proteomes" id="UP001188597"/>
    </source>
</evidence>
<proteinExistence type="predicted"/>
<gene>
    <name evidence="2" type="ORF">RJ639_046212</name>
</gene>
<dbReference type="Proteomes" id="UP001188597">
    <property type="component" value="Unassembled WGS sequence"/>
</dbReference>
<dbReference type="Gene3D" id="2.40.70.10">
    <property type="entry name" value="Acid Proteases"/>
    <property type="match status" value="1"/>
</dbReference>
<reference evidence="2" key="1">
    <citation type="submission" date="2022-12" db="EMBL/GenBank/DDBJ databases">
        <title>Draft genome assemblies for two species of Escallonia (Escalloniales).</title>
        <authorList>
            <person name="Chanderbali A."/>
            <person name="Dervinis C."/>
            <person name="Anghel I."/>
            <person name="Soltis D."/>
            <person name="Soltis P."/>
            <person name="Zapata F."/>
        </authorList>
    </citation>
    <scope>NUCLEOTIDE SEQUENCE</scope>
    <source>
        <strain evidence="2">UCBG64.0493</strain>
        <tissue evidence="2">Leaf</tissue>
    </source>
</reference>
<organism evidence="2 3">
    <name type="scientific">Escallonia herrerae</name>
    <dbReference type="NCBI Taxonomy" id="1293975"/>
    <lineage>
        <taxon>Eukaryota</taxon>
        <taxon>Viridiplantae</taxon>
        <taxon>Streptophyta</taxon>
        <taxon>Embryophyta</taxon>
        <taxon>Tracheophyta</taxon>
        <taxon>Spermatophyta</taxon>
        <taxon>Magnoliopsida</taxon>
        <taxon>eudicotyledons</taxon>
        <taxon>Gunneridae</taxon>
        <taxon>Pentapetalae</taxon>
        <taxon>asterids</taxon>
        <taxon>campanulids</taxon>
        <taxon>Escalloniales</taxon>
        <taxon>Escalloniaceae</taxon>
        <taxon>Escallonia</taxon>
    </lineage>
</organism>
<feature type="compositionally biased region" description="Polar residues" evidence="1">
    <location>
        <begin position="148"/>
        <end position="157"/>
    </location>
</feature>
<evidence type="ECO:0000256" key="1">
    <source>
        <dbReference type="SAM" id="MobiDB-lite"/>
    </source>
</evidence>
<dbReference type="Pfam" id="PF13650">
    <property type="entry name" value="Asp_protease_2"/>
    <property type="match status" value="1"/>
</dbReference>
<dbReference type="EMBL" id="JAVXUP010000809">
    <property type="protein sequence ID" value="KAK3020523.1"/>
    <property type="molecule type" value="Genomic_DNA"/>
</dbReference>
<feature type="region of interest" description="Disordered" evidence="1">
    <location>
        <begin position="227"/>
        <end position="251"/>
    </location>
</feature>
<feature type="compositionally biased region" description="Basic and acidic residues" evidence="1">
    <location>
        <begin position="10"/>
        <end position="20"/>
    </location>
</feature>
<feature type="region of interest" description="Disordered" evidence="1">
    <location>
        <begin position="1"/>
        <end position="24"/>
    </location>
</feature>
<feature type="region of interest" description="Disordered" evidence="1">
    <location>
        <begin position="147"/>
        <end position="188"/>
    </location>
</feature>
<comment type="caution">
    <text evidence="2">The sequence shown here is derived from an EMBL/GenBank/DDBJ whole genome shotgun (WGS) entry which is preliminary data.</text>
</comment>
<protein>
    <submittedName>
        <fullName evidence="2">Uncharacterized protein</fullName>
    </submittedName>
</protein>
<evidence type="ECO:0000313" key="2">
    <source>
        <dbReference type="EMBL" id="KAK3020523.1"/>
    </source>
</evidence>
<feature type="compositionally biased region" description="Basic and acidic residues" evidence="1">
    <location>
        <begin position="167"/>
        <end position="188"/>
    </location>
</feature>
<accession>A0AA88W681</accession>
<dbReference type="AlphaFoldDB" id="A0AA88W681"/>